<accession>A0A1Y5IJ11</accession>
<sequence>MRRISASVTSSFRALLVASASSPLVEVVSEFPVSSLVSGSATSVVATCASYGIVLCDTDSSREIETLFSSTSINRRPLTSATKPQHRP</sequence>
<feature type="signal peptide" evidence="1">
    <location>
        <begin position="1"/>
        <end position="20"/>
    </location>
</feature>
<keyword evidence="1" id="KW-0732">Signal</keyword>
<proteinExistence type="predicted"/>
<dbReference type="EMBL" id="KZ155780">
    <property type="protein sequence ID" value="OUS47082.1"/>
    <property type="molecule type" value="Genomic_DNA"/>
</dbReference>
<evidence type="ECO:0000313" key="2">
    <source>
        <dbReference type="EMBL" id="OUS47082.1"/>
    </source>
</evidence>
<dbReference type="Proteomes" id="UP000195557">
    <property type="component" value="Unassembled WGS sequence"/>
</dbReference>
<organism evidence="2">
    <name type="scientific">Ostreococcus tauri</name>
    <name type="common">Marine green alga</name>
    <dbReference type="NCBI Taxonomy" id="70448"/>
    <lineage>
        <taxon>Eukaryota</taxon>
        <taxon>Viridiplantae</taxon>
        <taxon>Chlorophyta</taxon>
        <taxon>Mamiellophyceae</taxon>
        <taxon>Mamiellales</taxon>
        <taxon>Bathycoccaceae</taxon>
        <taxon>Ostreococcus</taxon>
    </lineage>
</organism>
<feature type="chain" id="PRO_5010988121" description="Secreted protein" evidence="1">
    <location>
        <begin position="21"/>
        <end position="88"/>
    </location>
</feature>
<reference evidence="2" key="1">
    <citation type="submission" date="2017-04" db="EMBL/GenBank/DDBJ databases">
        <title>Population genomics of picophytoplankton unveils novel chromosome hypervariability.</title>
        <authorList>
            <consortium name="DOE Joint Genome Institute"/>
            <person name="Blanc-Mathieu R."/>
            <person name="Krasovec M."/>
            <person name="Hebrard M."/>
            <person name="Yau S."/>
            <person name="Desgranges E."/>
            <person name="Martin J."/>
            <person name="Schackwitz W."/>
            <person name="Kuo A."/>
            <person name="Salin G."/>
            <person name="Donnadieu C."/>
            <person name="Desdevises Y."/>
            <person name="Sanchez-Ferandin S."/>
            <person name="Moreau H."/>
            <person name="Rivals E."/>
            <person name="Grigoriev I.V."/>
            <person name="Grimsley N."/>
            <person name="Eyre-Walker A."/>
            <person name="Piganeau G."/>
        </authorList>
    </citation>
    <scope>NUCLEOTIDE SEQUENCE [LARGE SCALE GENOMIC DNA]</scope>
    <source>
        <strain evidence="2">RCC 1115</strain>
    </source>
</reference>
<gene>
    <name evidence="2" type="ORF">BE221DRAFT_73448</name>
</gene>
<name>A0A1Y5IJ11_OSTTA</name>
<dbReference type="AlphaFoldDB" id="A0A1Y5IJ11"/>
<evidence type="ECO:0000256" key="1">
    <source>
        <dbReference type="SAM" id="SignalP"/>
    </source>
</evidence>
<protein>
    <recommendedName>
        <fullName evidence="3">Secreted protein</fullName>
    </recommendedName>
</protein>
<evidence type="ECO:0008006" key="3">
    <source>
        <dbReference type="Google" id="ProtNLM"/>
    </source>
</evidence>